<dbReference type="PANTHER" id="PTHR43674:SF2">
    <property type="entry name" value="BETA-UREIDOPROPIONASE"/>
    <property type="match status" value="1"/>
</dbReference>
<dbReference type="eggNOG" id="arCOG00062">
    <property type="taxonomic scope" value="Archaea"/>
</dbReference>
<dbReference type="InterPro" id="IPR036526">
    <property type="entry name" value="C-N_Hydrolase_sf"/>
</dbReference>
<dbReference type="HOGENOM" id="CLU_030130_3_6_2"/>
<evidence type="ECO:0000313" key="4">
    <source>
        <dbReference type="Proteomes" id="UP000003980"/>
    </source>
</evidence>
<dbReference type="GO" id="GO:0016811">
    <property type="term" value="F:hydrolase activity, acting on carbon-nitrogen (but not peptide) bonds, in linear amides"/>
    <property type="evidence" value="ECO:0007669"/>
    <property type="project" value="UniProtKB-ARBA"/>
</dbReference>
<dbReference type="InterPro" id="IPR050345">
    <property type="entry name" value="Aliph_Amidase/BUP"/>
</dbReference>
<dbReference type="RefSeq" id="WP_009071525.1">
    <property type="nucleotide sequence ID" value="NZ_JH597761.1"/>
</dbReference>
<evidence type="ECO:0000313" key="3">
    <source>
        <dbReference type="EMBL" id="EHP70737.1"/>
    </source>
</evidence>
<sequence length="269" mass="30678">MGVKVEIVQIKSRLGKIRDNYELHASELRSSTADCVVFPELSLTGYVLRDLVYELVAEAQRYSEKLSEEGRCAIFGTLAEVRPGIIWNAAGVVVDGKLTYVPKFFLPTYGLFEERRYFQPGDPKRDLVTFRIRDVNFGVVICEDAWHPEPIEALARMGADLVFVPSASPVRRLSQPLDIQVSWQSLLRAHSLMNGVWTVFSNMVGAQEEEFFWGGSFFMSPRGKVTAEAPIMEESRLLGDITLDEVRLSRRFSSFRDHIREFHEVLRNL</sequence>
<dbReference type="Gene3D" id="3.60.110.10">
    <property type="entry name" value="Carbon-nitrogen hydrolase"/>
    <property type="match status" value="1"/>
</dbReference>
<name>H2C3B6_9CREN</name>
<dbReference type="InterPro" id="IPR003010">
    <property type="entry name" value="C-N_Hydrolase"/>
</dbReference>
<proteinExistence type="predicted"/>
<gene>
    <name evidence="3" type="ORF">MetMK1DRAFT_00012400</name>
</gene>
<dbReference type="PROSITE" id="PS50263">
    <property type="entry name" value="CN_HYDROLASE"/>
    <property type="match status" value="1"/>
</dbReference>
<dbReference type="Proteomes" id="UP000003980">
    <property type="component" value="Unassembled WGS sequence"/>
</dbReference>
<keyword evidence="4" id="KW-1185">Reference proteome</keyword>
<dbReference type="EMBL" id="JH597761">
    <property type="protein sequence ID" value="EHP70737.1"/>
    <property type="molecule type" value="Genomic_DNA"/>
</dbReference>
<dbReference type="SUPFAM" id="SSF56317">
    <property type="entry name" value="Carbon-nitrogen hydrolase"/>
    <property type="match status" value="1"/>
</dbReference>
<evidence type="ECO:0000256" key="1">
    <source>
        <dbReference type="ARBA" id="ARBA00022801"/>
    </source>
</evidence>
<dbReference type="STRING" id="671065.MetMK1DRAFT_00012400"/>
<dbReference type="OrthoDB" id="39312at2157"/>
<feature type="domain" description="CN hydrolase" evidence="2">
    <location>
        <begin position="3"/>
        <end position="243"/>
    </location>
</feature>
<accession>H2C3B6</accession>
<organism evidence="3 4">
    <name type="scientific">Metallosphaera yellowstonensis MK1</name>
    <dbReference type="NCBI Taxonomy" id="671065"/>
    <lineage>
        <taxon>Archaea</taxon>
        <taxon>Thermoproteota</taxon>
        <taxon>Thermoprotei</taxon>
        <taxon>Sulfolobales</taxon>
        <taxon>Sulfolobaceae</taxon>
        <taxon>Metallosphaera</taxon>
    </lineage>
</organism>
<evidence type="ECO:0000259" key="2">
    <source>
        <dbReference type="PROSITE" id="PS50263"/>
    </source>
</evidence>
<dbReference type="AlphaFoldDB" id="H2C3B6"/>
<reference evidence="3 4" key="1">
    <citation type="submission" date="2012-01" db="EMBL/GenBank/DDBJ databases">
        <title>Improved High-Quality Draft sequence of Metallosphaera yellowstonensis MK1.</title>
        <authorList>
            <consortium name="US DOE Joint Genome Institute"/>
            <person name="Lucas S."/>
            <person name="Han J."/>
            <person name="Cheng J.-F."/>
            <person name="Goodwin L."/>
            <person name="Pitluck S."/>
            <person name="Peters L."/>
            <person name="Teshima H."/>
            <person name="Detter J.C."/>
            <person name="Han C."/>
            <person name="Tapia R."/>
            <person name="Land M."/>
            <person name="Hauser L."/>
            <person name="Kyrpides N."/>
            <person name="Kozubal M."/>
            <person name="Macur R.E."/>
            <person name="Jay Z."/>
            <person name="Inskeep W."/>
            <person name="Woyke T."/>
        </authorList>
    </citation>
    <scope>NUCLEOTIDE SEQUENCE [LARGE SCALE GENOMIC DNA]</scope>
    <source>
        <strain evidence="3 4">MK1</strain>
    </source>
</reference>
<keyword evidence="1 3" id="KW-0378">Hydrolase</keyword>
<dbReference type="Pfam" id="PF00795">
    <property type="entry name" value="CN_hydrolase"/>
    <property type="match status" value="1"/>
</dbReference>
<protein>
    <submittedName>
        <fullName evidence="3">Putative amidohydrolase</fullName>
    </submittedName>
</protein>
<dbReference type="PANTHER" id="PTHR43674">
    <property type="entry name" value="NITRILASE C965.09-RELATED"/>
    <property type="match status" value="1"/>
</dbReference>